<dbReference type="RefSeq" id="WP_107685228.1">
    <property type="nucleotide sequence ID" value="NZ_PZKL01000060.1"/>
</dbReference>
<protein>
    <submittedName>
        <fullName evidence="1">Uncharacterized protein</fullName>
    </submittedName>
</protein>
<evidence type="ECO:0000313" key="1">
    <source>
        <dbReference type="EMBL" id="PTH78220.1"/>
    </source>
</evidence>
<name>A0A2T4MUH1_AERVE</name>
<organism evidence="1 2">
    <name type="scientific">Aeromonas veronii</name>
    <dbReference type="NCBI Taxonomy" id="654"/>
    <lineage>
        <taxon>Bacteria</taxon>
        <taxon>Pseudomonadati</taxon>
        <taxon>Pseudomonadota</taxon>
        <taxon>Gammaproteobacteria</taxon>
        <taxon>Aeromonadales</taxon>
        <taxon>Aeromonadaceae</taxon>
        <taxon>Aeromonas</taxon>
    </lineage>
</organism>
<comment type="caution">
    <text evidence="1">The sequence shown here is derived from an EMBL/GenBank/DDBJ whole genome shotgun (WGS) entry which is preliminary data.</text>
</comment>
<dbReference type="AlphaFoldDB" id="A0A2T4MUH1"/>
<dbReference type="Proteomes" id="UP000241986">
    <property type="component" value="Unassembled WGS sequence"/>
</dbReference>
<reference evidence="1 2" key="1">
    <citation type="submission" date="2018-03" db="EMBL/GenBank/DDBJ databases">
        <title>Aeromonas veronii whole genome sequencing and analysis.</title>
        <authorList>
            <person name="Xie H."/>
            <person name="Liu T."/>
            <person name="Wang K."/>
        </authorList>
    </citation>
    <scope>NUCLEOTIDE SEQUENCE [LARGE SCALE GENOMIC DNA]</scope>
    <source>
        <strain evidence="1 2">XH.VA.1</strain>
    </source>
</reference>
<accession>A0A2T4MUH1</accession>
<sequence>MTELVNELVMSGAEFKAYWNDAEVWDDSESEDALISINGTNVPYFEIEDIKDTDIIKFVDGVHYHMPTGDVTELAEHAAKWKEKQADTRVKRKILLEVNEEDMDAMLAAIKSISSAKVIG</sequence>
<proteinExistence type="predicted"/>
<evidence type="ECO:0000313" key="2">
    <source>
        <dbReference type="Proteomes" id="UP000241986"/>
    </source>
</evidence>
<dbReference type="EMBL" id="PZKL01000060">
    <property type="protein sequence ID" value="PTH78220.1"/>
    <property type="molecule type" value="Genomic_DNA"/>
</dbReference>
<gene>
    <name evidence="1" type="ORF">DAA48_25805</name>
</gene>